<keyword evidence="3" id="KW-0663">Pyridoxal phosphate</keyword>
<dbReference type="InterPro" id="IPR015422">
    <property type="entry name" value="PyrdxlP-dep_Trfase_small"/>
</dbReference>
<dbReference type="Gene3D" id="3.40.640.10">
    <property type="entry name" value="Type I PLP-dependent aspartate aminotransferase-like (Major domain)"/>
    <property type="match status" value="1"/>
</dbReference>
<evidence type="ECO:0000256" key="3">
    <source>
        <dbReference type="ARBA" id="ARBA00022898"/>
    </source>
</evidence>
<evidence type="ECO:0000256" key="1">
    <source>
        <dbReference type="ARBA" id="ARBA00001933"/>
    </source>
</evidence>
<evidence type="ECO:0000313" key="7">
    <source>
        <dbReference type="EMBL" id="VVD66583.1"/>
    </source>
</evidence>
<reference evidence="7 8" key="1">
    <citation type="submission" date="2019-08" db="EMBL/GenBank/DDBJ databases">
        <authorList>
            <person name="Peeters C."/>
        </authorList>
    </citation>
    <scope>NUCLEOTIDE SEQUENCE [LARGE SCALE GENOMIC DNA]</scope>
    <source>
        <strain evidence="7 8">LMG 31115</strain>
    </source>
</reference>
<evidence type="ECO:0000256" key="2">
    <source>
        <dbReference type="ARBA" id="ARBA00010447"/>
    </source>
</evidence>
<accession>A0A5E4RH60</accession>
<dbReference type="Pfam" id="PF00266">
    <property type="entry name" value="Aminotran_5"/>
    <property type="match status" value="1"/>
</dbReference>
<evidence type="ECO:0000256" key="5">
    <source>
        <dbReference type="RuleBase" id="RU004504"/>
    </source>
</evidence>
<dbReference type="AlphaFoldDB" id="A0A5E4RH60"/>
<evidence type="ECO:0000256" key="4">
    <source>
        <dbReference type="ARBA" id="ARBA00050776"/>
    </source>
</evidence>
<name>A0A5E4RH60_9BURK</name>
<dbReference type="InterPro" id="IPR000192">
    <property type="entry name" value="Aminotrans_V_dom"/>
</dbReference>
<dbReference type="Gene3D" id="3.90.1150.10">
    <property type="entry name" value="Aspartate Aminotransferase, domain 1"/>
    <property type="match status" value="1"/>
</dbReference>
<dbReference type="SUPFAM" id="SSF53383">
    <property type="entry name" value="PLP-dependent transferases"/>
    <property type="match status" value="1"/>
</dbReference>
<evidence type="ECO:0000313" key="8">
    <source>
        <dbReference type="Proteomes" id="UP000333828"/>
    </source>
</evidence>
<dbReference type="RefSeq" id="WP_150682657.1">
    <property type="nucleotide sequence ID" value="NZ_CABPSF010000001.1"/>
</dbReference>
<dbReference type="PROSITE" id="PS00595">
    <property type="entry name" value="AA_TRANSFER_CLASS_5"/>
    <property type="match status" value="1"/>
</dbReference>
<dbReference type="GO" id="GO:0031071">
    <property type="term" value="F:cysteine desulfurase activity"/>
    <property type="evidence" value="ECO:0007669"/>
    <property type="project" value="UniProtKB-EC"/>
</dbReference>
<evidence type="ECO:0000259" key="6">
    <source>
        <dbReference type="Pfam" id="PF00266"/>
    </source>
</evidence>
<protein>
    <submittedName>
        <fullName evidence="7">Cysteine desulfurase</fullName>
    </submittedName>
</protein>
<sequence>MDLNRITADSALAPGLVYFDHAAASVPPRCVVDTMTAYLAETARTGPYLPAFRRETYARVEQVRAATAAFVGANASEIAFTKNGSEAISLVAAGIDWQDGDEVVLSDFEMISNQAPWLQLQAQGRVKVVVVPANADGVMEVDTLAQYLTPRTRLISMAHLPNVTGALQPIDAICALARERNVWTLINATQTVGMVPIDVRTLGCDFLATCGRKALRGPEGSGFLYVREALITQLRPALIGWWNASVDASGALSLPATAKRFEAGCPIVPSILGMGEAIAYAQSLGMADVFARVQQLTRYAVEQLQTLPGAEIYGPSKVEQRLSLVPFNVKGLEADAIVAHLEAAGVIIEAGHFMATPILKRFNIERMARLAVHYFNTEQEIDRAVGLIRELLGKRS</sequence>
<dbReference type="InterPro" id="IPR015421">
    <property type="entry name" value="PyrdxlP-dep_Trfase_major"/>
</dbReference>
<gene>
    <name evidence="7" type="ORF">PIN31115_00372</name>
</gene>
<dbReference type="PANTHER" id="PTHR43586">
    <property type="entry name" value="CYSTEINE DESULFURASE"/>
    <property type="match status" value="1"/>
</dbReference>
<comment type="cofactor">
    <cofactor evidence="1 5">
        <name>pyridoxal 5'-phosphate</name>
        <dbReference type="ChEBI" id="CHEBI:597326"/>
    </cofactor>
</comment>
<organism evidence="7 8">
    <name type="scientific">Pandoraea iniqua</name>
    <dbReference type="NCBI Taxonomy" id="2508288"/>
    <lineage>
        <taxon>Bacteria</taxon>
        <taxon>Pseudomonadati</taxon>
        <taxon>Pseudomonadota</taxon>
        <taxon>Betaproteobacteria</taxon>
        <taxon>Burkholderiales</taxon>
        <taxon>Burkholderiaceae</taxon>
        <taxon>Pandoraea</taxon>
    </lineage>
</organism>
<dbReference type="PANTHER" id="PTHR43586:SF8">
    <property type="entry name" value="CYSTEINE DESULFURASE 1, CHLOROPLASTIC"/>
    <property type="match status" value="1"/>
</dbReference>
<keyword evidence="8" id="KW-1185">Reference proteome</keyword>
<dbReference type="EMBL" id="CABPSI010000001">
    <property type="protein sequence ID" value="VVD66583.1"/>
    <property type="molecule type" value="Genomic_DNA"/>
</dbReference>
<proteinExistence type="inferred from homology"/>
<dbReference type="InterPro" id="IPR020578">
    <property type="entry name" value="Aminotrans_V_PyrdxlP_BS"/>
</dbReference>
<dbReference type="Proteomes" id="UP000333828">
    <property type="component" value="Unassembled WGS sequence"/>
</dbReference>
<feature type="domain" description="Aminotransferase class V" evidence="6">
    <location>
        <begin position="17"/>
        <end position="383"/>
    </location>
</feature>
<comment type="catalytic activity">
    <reaction evidence="4">
        <text>(sulfur carrier)-H + L-cysteine = (sulfur carrier)-SH + L-alanine</text>
        <dbReference type="Rhea" id="RHEA:43892"/>
        <dbReference type="Rhea" id="RHEA-COMP:14737"/>
        <dbReference type="Rhea" id="RHEA-COMP:14739"/>
        <dbReference type="ChEBI" id="CHEBI:29917"/>
        <dbReference type="ChEBI" id="CHEBI:35235"/>
        <dbReference type="ChEBI" id="CHEBI:57972"/>
        <dbReference type="ChEBI" id="CHEBI:64428"/>
        <dbReference type="EC" id="2.8.1.7"/>
    </reaction>
</comment>
<comment type="similarity">
    <text evidence="2">Belongs to the class-V pyridoxal-phosphate-dependent aminotransferase family. Csd subfamily.</text>
</comment>
<dbReference type="InterPro" id="IPR015424">
    <property type="entry name" value="PyrdxlP-dep_Trfase"/>
</dbReference>